<dbReference type="Pfam" id="PF00884">
    <property type="entry name" value="Sulfatase"/>
    <property type="match status" value="1"/>
</dbReference>
<evidence type="ECO:0000256" key="1">
    <source>
        <dbReference type="SAM" id="MobiDB-lite"/>
    </source>
</evidence>
<organism evidence="3 4">
    <name type="scientific">Streptomyces achromogenes</name>
    <dbReference type="NCBI Taxonomy" id="67255"/>
    <lineage>
        <taxon>Bacteria</taxon>
        <taxon>Bacillati</taxon>
        <taxon>Actinomycetota</taxon>
        <taxon>Actinomycetes</taxon>
        <taxon>Kitasatosporales</taxon>
        <taxon>Streptomycetaceae</taxon>
        <taxon>Streptomyces</taxon>
    </lineage>
</organism>
<gene>
    <name evidence="3" type="ORF">OG350_36720</name>
</gene>
<dbReference type="InterPro" id="IPR017850">
    <property type="entry name" value="Alkaline_phosphatase_core_sf"/>
</dbReference>
<dbReference type="SUPFAM" id="SSF53649">
    <property type="entry name" value="Alkaline phosphatase-like"/>
    <property type="match status" value="1"/>
</dbReference>
<feature type="region of interest" description="Disordered" evidence="1">
    <location>
        <begin position="70"/>
        <end position="131"/>
    </location>
</feature>
<evidence type="ECO:0000313" key="3">
    <source>
        <dbReference type="EMBL" id="WTQ86054.1"/>
    </source>
</evidence>
<dbReference type="Gene3D" id="3.40.720.10">
    <property type="entry name" value="Alkaline Phosphatase, subunit A"/>
    <property type="match status" value="1"/>
</dbReference>
<dbReference type="EMBL" id="CP108164">
    <property type="protein sequence ID" value="WTQ86054.1"/>
    <property type="molecule type" value="Genomic_DNA"/>
</dbReference>
<accession>A0ABZ1L2A4</accession>
<reference evidence="3 4" key="1">
    <citation type="submission" date="2022-10" db="EMBL/GenBank/DDBJ databases">
        <title>The complete genomes of actinobacterial strains from the NBC collection.</title>
        <authorList>
            <person name="Joergensen T.S."/>
            <person name="Alvarez Arevalo M."/>
            <person name="Sterndorff E.B."/>
            <person name="Faurdal D."/>
            <person name="Vuksanovic O."/>
            <person name="Mourched A.-S."/>
            <person name="Charusanti P."/>
            <person name="Shaw S."/>
            <person name="Blin K."/>
            <person name="Weber T."/>
        </authorList>
    </citation>
    <scope>NUCLEOTIDE SEQUENCE [LARGE SCALE GENOMIC DNA]</scope>
    <source>
        <strain evidence="3 4">NBC_00156</strain>
    </source>
</reference>
<protein>
    <submittedName>
        <fullName evidence="3">Sulfatase-like hydrolase/transferase</fullName>
    </submittedName>
</protein>
<proteinExistence type="predicted"/>
<sequence>MVLTDQQRWETTDVYGNRAGATSEFGRPAREGGLVQHAITPDPVCAPARPSLRTGLYPTATGCSETVCHSPATCRASPKSSTRPAMRPGRPASGCWRARTGPTGRSVPSGTAVTVPGSPRGWSSPPTPTGR</sequence>
<keyword evidence="4" id="KW-1185">Reference proteome</keyword>
<evidence type="ECO:0000259" key="2">
    <source>
        <dbReference type="Pfam" id="PF00884"/>
    </source>
</evidence>
<name>A0ABZ1L2A4_STRAH</name>
<evidence type="ECO:0000313" key="4">
    <source>
        <dbReference type="Proteomes" id="UP001622557"/>
    </source>
</evidence>
<dbReference type="Proteomes" id="UP001622557">
    <property type="component" value="Chromosome"/>
</dbReference>
<feature type="domain" description="Sulfatase N-terminal" evidence="2">
    <location>
        <begin position="2"/>
        <end position="66"/>
    </location>
</feature>
<dbReference type="InterPro" id="IPR000917">
    <property type="entry name" value="Sulfatase_N"/>
</dbReference>